<dbReference type="EMBL" id="CP095354">
    <property type="protein sequence ID" value="XAG80683.1"/>
    <property type="molecule type" value="Genomic_DNA"/>
</dbReference>
<proteinExistence type="predicted"/>
<organism evidence="2">
    <name type="scientific">bacterium 19NY03SH02</name>
    <dbReference type="NCBI Taxonomy" id="2920631"/>
    <lineage>
        <taxon>Bacteria</taxon>
    </lineage>
</organism>
<evidence type="ECO:0000256" key="1">
    <source>
        <dbReference type="SAM" id="SignalP"/>
    </source>
</evidence>
<accession>A0AAU6V4R5</accession>
<gene>
    <name evidence="2" type="ORF">MRN14_20055</name>
</gene>
<evidence type="ECO:0000313" key="2">
    <source>
        <dbReference type="EMBL" id="XAG80683.1"/>
    </source>
</evidence>
<dbReference type="SUPFAM" id="SSF56935">
    <property type="entry name" value="Porins"/>
    <property type="match status" value="1"/>
</dbReference>
<feature type="signal peptide" evidence="1">
    <location>
        <begin position="1"/>
        <end position="21"/>
    </location>
</feature>
<dbReference type="Pfam" id="PF11854">
    <property type="entry name" value="MtrB_PioB"/>
    <property type="match status" value="1"/>
</dbReference>
<name>A0AAU6V4R5_UNCXX</name>
<keyword evidence="1" id="KW-0732">Signal</keyword>
<protein>
    <submittedName>
        <fullName evidence="2">MtrB/PioB family decaheme-associated outer membrane protein</fullName>
    </submittedName>
</protein>
<reference evidence="2" key="1">
    <citation type="submission" date="2022-03" db="EMBL/GenBank/DDBJ databases">
        <title>Sea Food Isolates.</title>
        <authorList>
            <person name="Li c."/>
        </authorList>
    </citation>
    <scope>NUCLEOTIDE SEQUENCE</scope>
    <source>
        <strain evidence="2">19NY03SH02</strain>
    </source>
</reference>
<dbReference type="NCBIfam" id="TIGR03509">
    <property type="entry name" value="OMP_MtrB_PioB"/>
    <property type="match status" value="1"/>
</dbReference>
<sequence length="670" mass="74580">MRFPLNLLTMALLGLSGSAMAADFSVNRANTDKVNTSGFQCRQCQLAPGLSGEVTANAGYNDSDDIHSGNALGDGRDGMIASVDAELGYRSQGGYRSQLRAHDLGLDNGFVSLRTGHPGQYQLALDYRNLTRFENSDAATRLWYDKGLLQPSPNLRYLDLELERQQAGIGLSYDFGALASLGNLSSYVRYDREEKQGHRSASLITPRPVNFALPVDESNDKLRAGLQLSGHNWFTELAYQGSQYNNDINNLSLPYAADLYSATPDNQAHQLTLNGQYRLASTIFSGRIVAGRMLQDEGLIQMTGNPLQSWDGQVNTTDANLAVSTAVNSRLRLGGQLDYRKRDNDSSVAEFVQLELNPVSGTIRQNPLLDIERQSARLNASYRLAPGYRLQGGYEFKQVERSYGEREETRDHNLWAKLGMQLVSPLRLDLKASYGDRGGSRYQAGELTSSETNSLLRKYHLADRRRTAMEMGLQYTPLNWMTLDFNSHYALDDYRDTVIGLTESRDYGYDLNLSLQLSGRLSAYGTAGQQWISSQQNGDQLTPWHSDIKDNFISLGAGMAYSGLLDERLTLGADYQFANSEGNTLTEGGAYDDYYSFNHSVELYGRYHLNNAMALKLTYRYERYFDTDGNDVGIDAVTGLTTLGVLNHNYNAHQLMLSFSYLLPGARLTL</sequence>
<feature type="chain" id="PRO_5043515089" evidence="1">
    <location>
        <begin position="22"/>
        <end position="670"/>
    </location>
</feature>
<dbReference type="AlphaFoldDB" id="A0AAU6V4R5"/>
<dbReference type="InterPro" id="IPR020016">
    <property type="entry name" value="Decahaem-assoc_OM_MtrB/PioB"/>
</dbReference>